<feature type="binding site" evidence="8">
    <location>
        <position position="12"/>
    </location>
    <ligand>
        <name>substrate</name>
    </ligand>
</feature>
<evidence type="ECO:0000313" key="10">
    <source>
        <dbReference type="EMBL" id="TGD21054.1"/>
    </source>
</evidence>
<feature type="binding site" evidence="8">
    <location>
        <position position="163"/>
    </location>
    <ligand>
        <name>substrate</name>
    </ligand>
</feature>
<gene>
    <name evidence="8" type="primary">dapF</name>
    <name evidence="10" type="ORF">EGT49_12055</name>
</gene>
<keyword evidence="6 8" id="KW-0413">Isomerase</keyword>
<keyword evidence="11" id="KW-1185">Reference proteome</keyword>
<comment type="subcellular location">
    <subcellularLocation>
        <location evidence="8">Cytoplasm</location>
    </subcellularLocation>
</comment>
<evidence type="ECO:0000256" key="4">
    <source>
        <dbReference type="ARBA" id="ARBA00022605"/>
    </source>
</evidence>
<dbReference type="InterPro" id="IPR018510">
    <property type="entry name" value="DAP_epimerase_AS"/>
</dbReference>
<evidence type="ECO:0000256" key="1">
    <source>
        <dbReference type="ARBA" id="ARBA00005196"/>
    </source>
</evidence>
<proteinExistence type="inferred from homology"/>
<feature type="binding site" evidence="8">
    <location>
        <position position="197"/>
    </location>
    <ligand>
        <name>substrate</name>
    </ligand>
</feature>
<feature type="active site" description="Proton donor" evidence="8">
    <location>
        <position position="75"/>
    </location>
</feature>
<accession>A0A4Z0JFU6</accession>
<comment type="similarity">
    <text evidence="2 8">Belongs to the diaminopimelate epimerase family.</text>
</comment>
<comment type="function">
    <text evidence="8">Catalyzes the stereoinversion of LL-2,6-diaminopimelate (L,L-DAP) to meso-diaminopimelate (meso-DAP), a precursor of L-lysine and an essential component of the bacterial peptidoglycan.</text>
</comment>
<dbReference type="NCBIfam" id="TIGR00652">
    <property type="entry name" value="DapF"/>
    <property type="match status" value="1"/>
</dbReference>
<feature type="binding site" evidence="8">
    <location>
        <begin position="225"/>
        <end position="226"/>
    </location>
    <ligand>
        <name>substrate</name>
    </ligand>
</feature>
<dbReference type="GO" id="GO:0008837">
    <property type="term" value="F:diaminopimelate epimerase activity"/>
    <property type="evidence" value="ECO:0007669"/>
    <property type="project" value="UniProtKB-UniRule"/>
</dbReference>
<comment type="catalytic activity">
    <reaction evidence="7 8">
        <text>(2S,6S)-2,6-diaminopimelate = meso-2,6-diaminopimelate</text>
        <dbReference type="Rhea" id="RHEA:15393"/>
        <dbReference type="ChEBI" id="CHEBI:57609"/>
        <dbReference type="ChEBI" id="CHEBI:57791"/>
        <dbReference type="EC" id="5.1.1.7"/>
    </reaction>
</comment>
<comment type="caution">
    <text evidence="10">The sequence shown here is derived from an EMBL/GenBank/DDBJ whole genome shotgun (WGS) entry which is preliminary data.</text>
</comment>
<dbReference type="AlphaFoldDB" id="A0A4Z0JFU6"/>
<evidence type="ECO:0000256" key="7">
    <source>
        <dbReference type="ARBA" id="ARBA00051712"/>
    </source>
</evidence>
<comment type="pathway">
    <text evidence="1 8">Amino-acid biosynthesis; L-lysine biosynthesis via DAP pathway; DL-2,6-diaminopimelate from LL-2,6-diaminopimelate: step 1/1.</text>
</comment>
<comment type="subunit">
    <text evidence="8">Homodimer.</text>
</comment>
<dbReference type="RefSeq" id="WP_135374601.1">
    <property type="nucleotide sequence ID" value="NZ_RKLY01000047.1"/>
</dbReference>
<feature type="binding site" evidence="8">
    <location>
        <begin position="76"/>
        <end position="77"/>
    </location>
    <ligand>
        <name>substrate</name>
    </ligand>
</feature>
<dbReference type="EC" id="5.1.1.7" evidence="3 8"/>
<evidence type="ECO:0000256" key="9">
    <source>
        <dbReference type="PROSITE-ProRule" id="PRU10125"/>
    </source>
</evidence>
<dbReference type="OrthoDB" id="9805408at2"/>
<reference evidence="10 11" key="1">
    <citation type="submission" date="2018-10" db="EMBL/GenBank/DDBJ databases">
        <title>Lactobacillus sp. R7 and Lactobacillus sp. R19 isolated from fermented mustard green product of Taiwan.</title>
        <authorList>
            <person name="Lin S.-T."/>
        </authorList>
    </citation>
    <scope>NUCLEOTIDE SEQUENCE [LARGE SCALE GENOMIC DNA]</scope>
    <source>
        <strain evidence="10 11">BCRC 81127</strain>
    </source>
</reference>
<evidence type="ECO:0000256" key="5">
    <source>
        <dbReference type="ARBA" id="ARBA00023154"/>
    </source>
</evidence>
<evidence type="ECO:0000256" key="6">
    <source>
        <dbReference type="ARBA" id="ARBA00023235"/>
    </source>
</evidence>
<evidence type="ECO:0000256" key="8">
    <source>
        <dbReference type="HAMAP-Rule" id="MF_00197"/>
    </source>
</evidence>
<dbReference type="PANTHER" id="PTHR31689">
    <property type="entry name" value="DIAMINOPIMELATE EPIMERASE, CHLOROPLASTIC"/>
    <property type="match status" value="1"/>
</dbReference>
<dbReference type="SUPFAM" id="SSF54506">
    <property type="entry name" value="Diaminopimelate epimerase-like"/>
    <property type="match status" value="2"/>
</dbReference>
<comment type="caution">
    <text evidence="8">Lacks conserved residue(s) required for the propagation of feature annotation.</text>
</comment>
<feature type="binding site" evidence="8">
    <location>
        <begin position="215"/>
        <end position="216"/>
    </location>
    <ligand>
        <name>substrate</name>
    </ligand>
</feature>
<dbReference type="HAMAP" id="MF_00197">
    <property type="entry name" value="DAP_epimerase"/>
    <property type="match status" value="1"/>
</dbReference>
<dbReference type="UniPathway" id="UPA00034">
    <property type="reaction ID" value="UER00025"/>
</dbReference>
<evidence type="ECO:0000256" key="3">
    <source>
        <dbReference type="ARBA" id="ARBA00013080"/>
    </source>
</evidence>
<keyword evidence="8" id="KW-0963">Cytoplasm</keyword>
<dbReference type="Gene3D" id="3.10.310.10">
    <property type="entry name" value="Diaminopimelate Epimerase, Chain A, domain 1"/>
    <property type="match status" value="2"/>
</dbReference>
<feature type="active site" evidence="9">
    <location>
        <position position="75"/>
    </location>
</feature>
<name>A0A4Z0JFU6_9LACO</name>
<feature type="site" description="Could be important to modulate the pK values of the two catalytic cysteine residues" evidence="8">
    <location>
        <position position="215"/>
    </location>
</feature>
<keyword evidence="5 8" id="KW-0457">Lysine biosynthesis</keyword>
<dbReference type="PANTHER" id="PTHR31689:SF0">
    <property type="entry name" value="DIAMINOPIMELATE EPIMERASE"/>
    <property type="match status" value="1"/>
</dbReference>
<dbReference type="Proteomes" id="UP000298021">
    <property type="component" value="Unassembled WGS sequence"/>
</dbReference>
<evidence type="ECO:0000313" key="11">
    <source>
        <dbReference type="Proteomes" id="UP000298021"/>
    </source>
</evidence>
<dbReference type="InterPro" id="IPR001653">
    <property type="entry name" value="DAP_epimerase_DapF"/>
</dbReference>
<evidence type="ECO:0000256" key="2">
    <source>
        <dbReference type="ARBA" id="ARBA00010219"/>
    </source>
</evidence>
<keyword evidence="4 8" id="KW-0028">Amino-acid biosynthesis</keyword>
<dbReference type="PROSITE" id="PS01326">
    <property type="entry name" value="DAP_EPIMERASE"/>
    <property type="match status" value="1"/>
</dbReference>
<sequence length="319" mass="35348">MVKLLKVHGSENQFFILDQSLLDKPLTDPEIKQLAINLCQNVLNGADGLLVVDTSVDCLGKMRVINADGSEAKMCGNGLRTVSRYLSEKYQLNEFKVETLESNLSVRRAKDFYPGVPAFSVEISPISFQKAALPFAYQDLNEMLDQKIPEFGDGTYSAVAVPNPHLIKFVKEIDYDELNDLGSKLNATNQYFPEGVNVSFCKILGTNELFVQTFERGVGFTNACGTGMSATSLLFALLHNEQFDSTKDITVYNPGGMVKTNIHLKADKEKSLIKLIGNATFTHEINIDELQLHNNDLTNLSITQTGEEASYQAFVQSIK</sequence>
<dbReference type="GO" id="GO:0009089">
    <property type="term" value="P:lysine biosynthetic process via diaminopimelate"/>
    <property type="evidence" value="ECO:0007669"/>
    <property type="project" value="UniProtKB-UniRule"/>
</dbReference>
<feature type="binding site" evidence="8">
    <location>
        <position position="66"/>
    </location>
    <ligand>
        <name>substrate</name>
    </ligand>
</feature>
<organism evidence="10 11">
    <name type="scientific">Companilactobacillus suantsaicola</name>
    <dbReference type="NCBI Taxonomy" id="2487723"/>
    <lineage>
        <taxon>Bacteria</taxon>
        <taxon>Bacillati</taxon>
        <taxon>Bacillota</taxon>
        <taxon>Bacilli</taxon>
        <taxon>Lactobacillales</taxon>
        <taxon>Lactobacillaceae</taxon>
        <taxon>Companilactobacillus</taxon>
    </lineage>
</organism>
<protein>
    <recommendedName>
        <fullName evidence="3 8">Diaminopimelate epimerase</fullName>
        <shortName evidence="8">DAP epimerase</shortName>
        <ecNumber evidence="3 8">5.1.1.7</ecNumber>
    </recommendedName>
    <alternativeName>
        <fullName evidence="8">PLP-independent amino acid racemase</fullName>
    </alternativeName>
</protein>
<dbReference type="Pfam" id="PF01678">
    <property type="entry name" value="DAP_epimerase"/>
    <property type="match status" value="2"/>
</dbReference>
<feature type="site" description="Could be important to modulate the pK values of the two catalytic cysteine residues" evidence="8">
    <location>
        <position position="165"/>
    </location>
</feature>
<dbReference type="EMBL" id="RKLY01000047">
    <property type="protein sequence ID" value="TGD21054.1"/>
    <property type="molecule type" value="Genomic_DNA"/>
</dbReference>
<dbReference type="GO" id="GO:0005829">
    <property type="term" value="C:cytosol"/>
    <property type="evidence" value="ECO:0007669"/>
    <property type="project" value="TreeGrafter"/>
</dbReference>
<feature type="active site" description="Proton acceptor" evidence="8">
    <location>
        <position position="224"/>
    </location>
</feature>